<sequence length="133" mass="14241">MQIEFGIEFPLVLGIAEAVPYEDDAFGFAISEYGAALWCDPYLWIPEAARILVPGGSDRLRPAMAQSGDLDGPARRLTGAVEVTTSERAGCLAWAGHGRPEVGDALTAIRNPRQGQTVPWAAPCRCAFAREAP</sequence>
<proteinExistence type="predicted"/>
<protein>
    <submittedName>
        <fullName evidence="1">Uncharacterized protein</fullName>
    </submittedName>
</protein>
<evidence type="ECO:0000313" key="1">
    <source>
        <dbReference type="EMBL" id="GAA5180131.1"/>
    </source>
</evidence>
<reference evidence="2" key="1">
    <citation type="journal article" date="2019" name="Int. J. Syst. Evol. Microbiol.">
        <title>The Global Catalogue of Microorganisms (GCM) 10K type strain sequencing project: providing services to taxonomists for standard genome sequencing and annotation.</title>
        <authorList>
            <consortium name="The Broad Institute Genomics Platform"/>
            <consortium name="The Broad Institute Genome Sequencing Center for Infectious Disease"/>
            <person name="Wu L."/>
            <person name="Ma J."/>
        </authorList>
    </citation>
    <scope>NUCLEOTIDE SEQUENCE [LARGE SCALE GENOMIC DNA]</scope>
    <source>
        <strain evidence="2">JCM 18304</strain>
    </source>
</reference>
<name>A0ABP9RN71_9ACTN</name>
<gene>
    <name evidence="1" type="ORF">GCM10023322_11730</name>
</gene>
<accession>A0ABP9RN71</accession>
<keyword evidence="2" id="KW-1185">Reference proteome</keyword>
<dbReference type="EMBL" id="BAABJQ010000003">
    <property type="protein sequence ID" value="GAA5180131.1"/>
    <property type="molecule type" value="Genomic_DNA"/>
</dbReference>
<comment type="caution">
    <text evidence="1">The sequence shown here is derived from an EMBL/GenBank/DDBJ whole genome shotgun (WGS) entry which is preliminary data.</text>
</comment>
<dbReference type="Proteomes" id="UP001501570">
    <property type="component" value="Unassembled WGS sequence"/>
</dbReference>
<organism evidence="1 2">
    <name type="scientific">Rugosimonospora acidiphila</name>
    <dbReference type="NCBI Taxonomy" id="556531"/>
    <lineage>
        <taxon>Bacteria</taxon>
        <taxon>Bacillati</taxon>
        <taxon>Actinomycetota</taxon>
        <taxon>Actinomycetes</taxon>
        <taxon>Micromonosporales</taxon>
        <taxon>Micromonosporaceae</taxon>
        <taxon>Rugosimonospora</taxon>
    </lineage>
</organism>
<evidence type="ECO:0000313" key="2">
    <source>
        <dbReference type="Proteomes" id="UP001501570"/>
    </source>
</evidence>